<dbReference type="Gene3D" id="1.25.40.400">
    <property type="match status" value="1"/>
</dbReference>
<name>G5JW85_9STRE</name>
<evidence type="ECO:0000313" key="3">
    <source>
        <dbReference type="Proteomes" id="UP000003573"/>
    </source>
</evidence>
<dbReference type="SUPFAM" id="SSF47413">
    <property type="entry name" value="lambda repressor-like DNA-binding domains"/>
    <property type="match status" value="1"/>
</dbReference>
<sequence length="308" mass="36034">MKKRRQNTDLGMTVFIKGEFMKVNRSIELGELYRELRIARGLKLKDVAKDNLSLSQLSKFENGQSMLAADKLLLAIEGIHMTFSEFSHALNNYEEPTFFKLGKKLVDLQSKQDIKGLKEVLNTYGHYESFDTYNRLNQLVIRVAIHTLDNSYVISDEDKEFLTNYLYSIEEWTEYELYIFGNTMIILSNNDLIFLGKSFIERNKLYISIPINKKNAQIALLNLIMILIEGKELYHATYFINHLEKLLTYQDMFATVFLNFLKQMIAYLQGEIKDTSELERYIDMVEKLGNPTMAMFLRVNLKQLLPNH</sequence>
<dbReference type="Proteomes" id="UP000003573">
    <property type="component" value="Unassembled WGS sequence"/>
</dbReference>
<organism evidence="2 3">
    <name type="scientific">Streptococcus macacae NCTC 11558</name>
    <dbReference type="NCBI Taxonomy" id="764298"/>
    <lineage>
        <taxon>Bacteria</taxon>
        <taxon>Bacillati</taxon>
        <taxon>Bacillota</taxon>
        <taxon>Bacilli</taxon>
        <taxon>Lactobacillales</taxon>
        <taxon>Streptococcaceae</taxon>
        <taxon>Streptococcus</taxon>
    </lineage>
</organism>
<proteinExistence type="predicted"/>
<dbReference type="SUPFAM" id="SSF48452">
    <property type="entry name" value="TPR-like"/>
    <property type="match status" value="1"/>
</dbReference>
<dbReference type="Pfam" id="PF21259">
    <property type="entry name" value="Rgg_C"/>
    <property type="match status" value="1"/>
</dbReference>
<dbReference type="CDD" id="cd00093">
    <property type="entry name" value="HTH_XRE"/>
    <property type="match status" value="1"/>
</dbReference>
<keyword evidence="3" id="KW-1185">Reference proteome</keyword>
<dbReference type="InterPro" id="IPR010057">
    <property type="entry name" value="Transcription_activator_Rgg_C"/>
</dbReference>
<dbReference type="SMART" id="SM00530">
    <property type="entry name" value="HTH_XRE"/>
    <property type="match status" value="1"/>
</dbReference>
<dbReference type="eggNOG" id="COG1396">
    <property type="taxonomic scope" value="Bacteria"/>
</dbReference>
<dbReference type="AlphaFoldDB" id="G5JW85"/>
<dbReference type="InterPro" id="IPR001387">
    <property type="entry name" value="Cro/C1-type_HTH"/>
</dbReference>
<dbReference type="STRING" id="764298.STRMA_1500"/>
<dbReference type="NCBIfam" id="TIGR01716">
    <property type="entry name" value="RGG_Cterm"/>
    <property type="match status" value="1"/>
</dbReference>
<reference evidence="2 3" key="1">
    <citation type="journal article" date="2014" name="Int. J. Syst. Evol. Microbiol.">
        <title>Phylogenomics and the dynamic genome evolution of the genus Streptococcus.</title>
        <authorList>
            <consortium name="The Broad Institute Genome Sequencing Platform"/>
            <person name="Richards V.P."/>
            <person name="Palmer S.R."/>
            <person name="Pavinski Bitar P.D."/>
            <person name="Qin X."/>
            <person name="Weinstock G.M."/>
            <person name="Highlander S.K."/>
            <person name="Town C.D."/>
            <person name="Burne R.A."/>
            <person name="Stanhope M.J."/>
        </authorList>
    </citation>
    <scope>NUCLEOTIDE SEQUENCE [LARGE SCALE GENOMIC DNA]</scope>
    <source>
        <strain evidence="2 3">NCTC 11558</strain>
    </source>
</reference>
<dbReference type="InterPro" id="IPR053163">
    <property type="entry name" value="HTH-type_regulator_Rgg"/>
</dbReference>
<dbReference type="PANTHER" id="PTHR37038:SF12">
    <property type="entry name" value="TRANSCRIPTIONAL REGULATOR"/>
    <property type="match status" value="1"/>
</dbReference>
<comment type="caution">
    <text evidence="2">The sequence shown here is derived from an EMBL/GenBank/DDBJ whole genome shotgun (WGS) entry which is preliminary data.</text>
</comment>
<dbReference type="InterPro" id="IPR011990">
    <property type="entry name" value="TPR-like_helical_dom_sf"/>
</dbReference>
<gene>
    <name evidence="2" type="ORF">STRMA_1500</name>
</gene>
<evidence type="ECO:0000259" key="1">
    <source>
        <dbReference type="PROSITE" id="PS50943"/>
    </source>
</evidence>
<feature type="domain" description="HTH cro/C1-type" evidence="1">
    <location>
        <begin position="34"/>
        <end position="86"/>
    </location>
</feature>
<dbReference type="GO" id="GO:0003677">
    <property type="term" value="F:DNA binding"/>
    <property type="evidence" value="ECO:0007669"/>
    <property type="project" value="InterPro"/>
</dbReference>
<dbReference type="PROSITE" id="PS50943">
    <property type="entry name" value="HTH_CROC1"/>
    <property type="match status" value="1"/>
</dbReference>
<accession>G5JW85</accession>
<dbReference type="EMBL" id="AEUW02000001">
    <property type="protein sequence ID" value="EHJ52271.1"/>
    <property type="molecule type" value="Genomic_DNA"/>
</dbReference>
<dbReference type="PANTHER" id="PTHR37038">
    <property type="entry name" value="TRANSCRIPTIONAL REGULATOR-RELATED"/>
    <property type="match status" value="1"/>
</dbReference>
<evidence type="ECO:0000313" key="2">
    <source>
        <dbReference type="EMBL" id="EHJ52271.1"/>
    </source>
</evidence>
<dbReference type="Gene3D" id="1.10.260.40">
    <property type="entry name" value="lambda repressor-like DNA-binding domains"/>
    <property type="match status" value="1"/>
</dbReference>
<dbReference type="InterPro" id="IPR010982">
    <property type="entry name" value="Lambda_DNA-bd_dom_sf"/>
</dbReference>
<protein>
    <submittedName>
        <fullName evidence="2">Transcriptional activator, Rgg/GadR/MutR family, C-terminal domain protein</fullName>
    </submittedName>
</protein>